<sequence>MLNRFTKKTEPSVKVQKKAPNGRLEKALDKATKEYGETFKQLAEYDKT</sequence>
<comment type="caution">
    <text evidence="2">The sequence shown here is derived from an EMBL/GenBank/DDBJ whole genome shotgun (WGS) entry which is preliminary data.</text>
</comment>
<dbReference type="EMBL" id="LCRM01000035">
    <property type="protein sequence ID" value="KKW35963.1"/>
    <property type="molecule type" value="Genomic_DNA"/>
</dbReference>
<organism evidence="2 3">
    <name type="scientific">Candidatus Giovannonibacteria bacterium GW2011_GWA2_53_7</name>
    <dbReference type="NCBI Taxonomy" id="1618650"/>
    <lineage>
        <taxon>Bacteria</taxon>
        <taxon>Candidatus Giovannoniibacteriota</taxon>
    </lineage>
</organism>
<gene>
    <name evidence="2" type="ORF">UY81_C0035G0002</name>
</gene>
<evidence type="ECO:0000313" key="2">
    <source>
        <dbReference type="EMBL" id="KKW35963.1"/>
    </source>
</evidence>
<dbReference type="AlphaFoldDB" id="A0A0G1XXQ7"/>
<evidence type="ECO:0000256" key="1">
    <source>
        <dbReference type="SAM" id="MobiDB-lite"/>
    </source>
</evidence>
<name>A0A0G1XXQ7_9BACT</name>
<reference evidence="2 3" key="1">
    <citation type="journal article" date="2015" name="Nature">
        <title>rRNA introns, odd ribosomes, and small enigmatic genomes across a large radiation of phyla.</title>
        <authorList>
            <person name="Brown C.T."/>
            <person name="Hug L.A."/>
            <person name="Thomas B.C."/>
            <person name="Sharon I."/>
            <person name="Castelle C.J."/>
            <person name="Singh A."/>
            <person name="Wilkins M.J."/>
            <person name="Williams K.H."/>
            <person name="Banfield J.F."/>
        </authorList>
    </citation>
    <scope>NUCLEOTIDE SEQUENCE [LARGE SCALE GENOMIC DNA]</scope>
</reference>
<protein>
    <submittedName>
        <fullName evidence="2">Uncharacterized protein</fullName>
    </submittedName>
</protein>
<accession>A0A0G1XXQ7</accession>
<feature type="region of interest" description="Disordered" evidence="1">
    <location>
        <begin position="1"/>
        <end position="21"/>
    </location>
</feature>
<evidence type="ECO:0000313" key="3">
    <source>
        <dbReference type="Proteomes" id="UP000034290"/>
    </source>
</evidence>
<proteinExistence type="predicted"/>
<dbReference type="Proteomes" id="UP000034290">
    <property type="component" value="Unassembled WGS sequence"/>
</dbReference>